<dbReference type="InterPro" id="IPR032867">
    <property type="entry name" value="DYW_dom"/>
</dbReference>
<dbReference type="FunFam" id="1.25.40.10:FF:000409">
    <property type="entry name" value="Pentatricopeptide repeat-containing protein, chloroplastic"/>
    <property type="match status" value="1"/>
</dbReference>
<dbReference type="InterPro" id="IPR046848">
    <property type="entry name" value="E_motif"/>
</dbReference>
<name>A0A9Q0PTP1_SALVM</name>
<feature type="repeat" description="PPR" evidence="3">
    <location>
        <begin position="317"/>
        <end position="351"/>
    </location>
</feature>
<dbReference type="AlphaFoldDB" id="A0A9Q0PTP1"/>
<evidence type="ECO:0000313" key="6">
    <source>
        <dbReference type="Proteomes" id="UP001151529"/>
    </source>
</evidence>
<feature type="repeat" description="PPR" evidence="3">
    <location>
        <begin position="214"/>
        <end position="248"/>
    </location>
</feature>
<dbReference type="Proteomes" id="UP001151529">
    <property type="component" value="Chromosome 13"/>
</dbReference>
<comment type="caution">
    <text evidence="5">The sequence shown here is derived from an EMBL/GenBank/DDBJ whole genome shotgun (WGS) entry which is preliminary data.</text>
</comment>
<dbReference type="InterPro" id="IPR002885">
    <property type="entry name" value="PPR_rpt"/>
</dbReference>
<dbReference type="Pfam" id="PF01535">
    <property type="entry name" value="PPR"/>
    <property type="match status" value="5"/>
</dbReference>
<dbReference type="NCBIfam" id="TIGR00756">
    <property type="entry name" value="PPR"/>
    <property type="match status" value="4"/>
</dbReference>
<dbReference type="InterPro" id="IPR046960">
    <property type="entry name" value="PPR_At4g14850-like_plant"/>
</dbReference>
<reference evidence="5" key="1">
    <citation type="submission" date="2022-11" db="EMBL/GenBank/DDBJ databases">
        <authorList>
            <person name="Hyden B.L."/>
            <person name="Feng K."/>
            <person name="Yates T."/>
            <person name="Jawdy S."/>
            <person name="Smart L.B."/>
            <person name="Muchero W."/>
        </authorList>
    </citation>
    <scope>NUCLEOTIDE SEQUENCE</scope>
    <source>
        <tissue evidence="5">Shoot tip</tissue>
    </source>
</reference>
<evidence type="ECO:0000256" key="2">
    <source>
        <dbReference type="ARBA" id="ARBA00022737"/>
    </source>
</evidence>
<dbReference type="Pfam" id="PF20431">
    <property type="entry name" value="E_motif"/>
    <property type="match status" value="1"/>
</dbReference>
<accession>A0A9Q0PTP1</accession>
<gene>
    <name evidence="5" type="ORF">OIU85_004865</name>
</gene>
<dbReference type="InterPro" id="IPR011990">
    <property type="entry name" value="TPR-like_helical_dom_sf"/>
</dbReference>
<dbReference type="Pfam" id="PF13041">
    <property type="entry name" value="PPR_2"/>
    <property type="match status" value="2"/>
</dbReference>
<dbReference type="PANTHER" id="PTHR47926">
    <property type="entry name" value="PENTATRICOPEPTIDE REPEAT-CONTAINING PROTEIN"/>
    <property type="match status" value="1"/>
</dbReference>
<comment type="similarity">
    <text evidence="1">Belongs to the PPR family. PCMP-H subfamily.</text>
</comment>
<evidence type="ECO:0000259" key="4">
    <source>
        <dbReference type="Pfam" id="PF14432"/>
    </source>
</evidence>
<feature type="domain" description="DYW" evidence="4">
    <location>
        <begin position="734"/>
        <end position="826"/>
    </location>
</feature>
<sequence>MQGYMTTSQECSTEKGLINHGNVAGVQAYFPPPPPSHNSKAQTLPLLHLPPSPKPHKTHHPNIKIKHQKYPSFTPNNHLCLDQAKQLHAHIIRTHFNHAQQVSFSPFESHLSPEARYNLLITSYIKNNKPRYALNTYTYMRKFDIEVDSFIIPSVLKACSQVSVAQVGKEIHGFSVKNGFVSDVFVVNALMQTYTECNSIVSARLLFDKTSERDAVSWSTMIRAYSRNKLFNEGLKLIENMHFSNVKPSEVAMISMVNLFSDLENVEMGKAMHGYVIRNSSSEKTVVPLTTCLIDMYAKCGNLDAAITLFDGFSQRSIVSWTAMIAGYIRCNALEEGERLFVRMIEEKLFPNDITLLSLIIPCGFVGALQLGKRLHAYILRNGFGMSLALATSLVDMYGKCGDIRSARAIFDSMKNKDVITWTAMISAYAQANCIDHAFQLFVQMREYGVRPNELTMVSLLSLCAENGALDMGKWFHAYIDKQGVEVDVILKTALIDMYAKCGDISVAQRLFSEAIDRDICTWNAMMTGYGMHGYGEKALKLFTEMETLGVKPNDITFIGALHACSHAGLVVEGKAIFEKMIHDFGLVPKVEHYGCMVDLLGRAGLLDEAHKMIESMPVKPNIAIWGALLAACKIHKNSNMGELAARELLALEPQNCSYKVLMSNIYAAANRWNDVAGLRKAVKDTGIKKEPGMSSIEVNGLVHDFKMGDTAHPLIEKISEMLAEMIKKLKEAGYLPDTSVVLHNIDEEEKETALNYHSEKLAMAFGLISTAPGTPIRVVKNLRICDDCHTATKLLSKIYKRVIIVRDRNRFHHFREGSCSCGGYW</sequence>
<feature type="repeat" description="PPR" evidence="3">
    <location>
        <begin position="519"/>
        <end position="553"/>
    </location>
</feature>
<dbReference type="Gene3D" id="1.25.40.10">
    <property type="entry name" value="Tetratricopeptide repeat domain"/>
    <property type="match status" value="4"/>
</dbReference>
<dbReference type="PANTHER" id="PTHR47926:SF490">
    <property type="entry name" value="REPEAT-LIKE SUPERFAMILY PROTEIN, PUTATIVE-RELATED"/>
    <property type="match status" value="1"/>
</dbReference>
<dbReference type="Pfam" id="PF14432">
    <property type="entry name" value="DYW_deaminase"/>
    <property type="match status" value="1"/>
</dbReference>
<reference evidence="5" key="2">
    <citation type="journal article" date="2023" name="Int. J. Mol. Sci.">
        <title>De Novo Assembly and Annotation of 11 Diverse Shrub Willow (Salix) Genomes Reveals Novel Gene Organization in Sex-Linked Regions.</title>
        <authorList>
            <person name="Hyden B."/>
            <person name="Feng K."/>
            <person name="Yates T.B."/>
            <person name="Jawdy S."/>
            <person name="Cereghino C."/>
            <person name="Smart L.B."/>
            <person name="Muchero W."/>
        </authorList>
    </citation>
    <scope>NUCLEOTIDE SEQUENCE [LARGE SCALE GENOMIC DNA]</scope>
    <source>
        <tissue evidence="5">Shoot tip</tissue>
    </source>
</reference>
<proteinExistence type="inferred from homology"/>
<keyword evidence="6" id="KW-1185">Reference proteome</keyword>
<dbReference type="OrthoDB" id="1871818at2759"/>
<organism evidence="5 6">
    <name type="scientific">Salix viminalis</name>
    <name type="common">Common osier</name>
    <name type="synonym">Basket willow</name>
    <dbReference type="NCBI Taxonomy" id="40686"/>
    <lineage>
        <taxon>Eukaryota</taxon>
        <taxon>Viridiplantae</taxon>
        <taxon>Streptophyta</taxon>
        <taxon>Embryophyta</taxon>
        <taxon>Tracheophyta</taxon>
        <taxon>Spermatophyta</taxon>
        <taxon>Magnoliopsida</taxon>
        <taxon>eudicotyledons</taxon>
        <taxon>Gunneridae</taxon>
        <taxon>Pentapetalae</taxon>
        <taxon>rosids</taxon>
        <taxon>fabids</taxon>
        <taxon>Malpighiales</taxon>
        <taxon>Salicaceae</taxon>
        <taxon>Saliceae</taxon>
        <taxon>Salix</taxon>
    </lineage>
</organism>
<keyword evidence="2" id="KW-0677">Repeat</keyword>
<dbReference type="GO" id="GO:0009451">
    <property type="term" value="P:RNA modification"/>
    <property type="evidence" value="ECO:0007669"/>
    <property type="project" value="InterPro"/>
</dbReference>
<dbReference type="GO" id="GO:0008270">
    <property type="term" value="F:zinc ion binding"/>
    <property type="evidence" value="ECO:0007669"/>
    <property type="project" value="InterPro"/>
</dbReference>
<dbReference type="FunFam" id="1.25.40.10:FF:000427">
    <property type="entry name" value="Pentatricopeptide repeat-containing protein chloroplastic"/>
    <property type="match status" value="1"/>
</dbReference>
<dbReference type="EMBL" id="JAPFFL010000011">
    <property type="protein sequence ID" value="KAJ6694122.1"/>
    <property type="molecule type" value="Genomic_DNA"/>
</dbReference>
<evidence type="ECO:0000256" key="1">
    <source>
        <dbReference type="ARBA" id="ARBA00006643"/>
    </source>
</evidence>
<evidence type="ECO:0000256" key="3">
    <source>
        <dbReference type="PROSITE-ProRule" id="PRU00708"/>
    </source>
</evidence>
<feature type="repeat" description="PPR" evidence="3">
    <location>
        <begin position="418"/>
        <end position="452"/>
    </location>
</feature>
<dbReference type="GO" id="GO:0003723">
    <property type="term" value="F:RNA binding"/>
    <property type="evidence" value="ECO:0007669"/>
    <property type="project" value="InterPro"/>
</dbReference>
<protein>
    <recommendedName>
        <fullName evidence="4">DYW domain-containing protein</fullName>
    </recommendedName>
</protein>
<evidence type="ECO:0000313" key="5">
    <source>
        <dbReference type="EMBL" id="KAJ6694122.1"/>
    </source>
</evidence>
<dbReference type="PROSITE" id="PS51375">
    <property type="entry name" value="PPR"/>
    <property type="match status" value="4"/>
</dbReference>
<dbReference type="FunFam" id="1.25.40.10:FF:002148">
    <property type="entry name" value="Pentatricopeptide repeat-containing protein At2g29760, chloroplastic"/>
    <property type="match status" value="1"/>
</dbReference>